<dbReference type="InterPro" id="IPR036008">
    <property type="entry name" value="Aconitase_4Fe-4S_dom"/>
</dbReference>
<dbReference type="InterPro" id="IPR015931">
    <property type="entry name" value="Acnase/IPM_dHydase_lsu_aba_1/3"/>
</dbReference>
<dbReference type="GO" id="GO:0006099">
    <property type="term" value="P:tricarboxylic acid cycle"/>
    <property type="evidence" value="ECO:0007669"/>
    <property type="project" value="TreeGrafter"/>
</dbReference>
<dbReference type="EMBL" id="DF836296">
    <property type="protein sequence ID" value="GAN01431.1"/>
    <property type="molecule type" value="Genomic_DNA"/>
</dbReference>
<dbReference type="PANTHER" id="PTHR43160:SF3">
    <property type="entry name" value="ACONITATE HYDRATASE, MITOCHONDRIAL"/>
    <property type="match status" value="1"/>
</dbReference>
<sequence>MTILKCATSSSRCAWTSLQRNKASFIRLYSNDTQQTTQIYKEMENNINIVKKRLNRPLTLSEKILYGHLHDIQTQEITRGVSYLKLFPDRIACQDATAQMVLLQLMATDIARVQVPTTIHSDHLIEAQRGGKADLSRAKYVNKEVYDFLADASAKYGIGYWKAGSGIMHQVLLENYAFPGGLMIGTDSHTCNAGGLGMLGIGVGGSDAVDVMAGKSWELKCPKVIGIKLSGSLSGWASPKDVILKIAGILSVKGGTDSVLEYFGEGVDSISCTGMATICNMGAEVGATSSVFPYNDRMSDFLKATHRQDVAHSAERYAHMLQSDEDAVYDEVIEIDLSTVEPHVNGPFTPDLATPLSLFRLKVRQEGWPDKLSASLIGSDINSSYEDMNKAASVVKQGLEKGLKARVPFLVTPGSEQMRATLERDGQLGLFEQAGGTTLATACGPSIGQWDRKQTLQGEKNSIMISYNRNYTGNNDSNPNTHGFIVSPEVCVLLCIQATFFSIPHTTLKQIATAMAFAGKITFNPMTDSMVGSDGTPFKFDIPSSHDTPPRGYAAHNTEMYQAPPDDASHIDIKINPHSDRLQILPRFPAWDGKDYESLPILTKIKGKCTTDHISMAGKWLRYRGHLEHISNNLLIGSSNSEDQVNQATNVFTNEIASIPETARDYKSRGVSWVIIGDENYGEGSSREHAAMEPRYLNGLSVIAKSFARIHETNLKRNGILPLTFSDTDDYEKIDPSDKVSIVGLTNIQPGNPLILRLHKSTGNTIDITLNHTFNQEQLEWFKQGSALNAMCSK</sequence>
<dbReference type="SUPFAM" id="SSF53732">
    <property type="entry name" value="Aconitase iron-sulfur domain"/>
    <property type="match status" value="1"/>
</dbReference>
<feature type="domain" description="Aconitase A/isopropylmalate dehydratase small subunit swivel" evidence="8">
    <location>
        <begin position="600"/>
        <end position="727"/>
    </location>
</feature>
<dbReference type="GO" id="GO:0051539">
    <property type="term" value="F:4 iron, 4 sulfur cluster binding"/>
    <property type="evidence" value="ECO:0007669"/>
    <property type="project" value="TreeGrafter"/>
</dbReference>
<dbReference type="NCBIfam" id="NF005558">
    <property type="entry name" value="PRK07229.1"/>
    <property type="match status" value="1"/>
</dbReference>
<evidence type="ECO:0000256" key="3">
    <source>
        <dbReference type="ARBA" id="ARBA00015940"/>
    </source>
</evidence>
<name>A0A0C9M0B1_9FUNG</name>
<comment type="cofactor">
    <cofactor evidence="1">
        <name>[4Fe-4S] cluster</name>
        <dbReference type="ChEBI" id="CHEBI:49883"/>
    </cofactor>
</comment>
<feature type="domain" description="Aconitase/3-isopropylmalate dehydratase large subunit alpha/beta/alpha" evidence="7">
    <location>
        <begin position="62"/>
        <end position="497"/>
    </location>
</feature>
<gene>
    <name evidence="9" type="ORF">MAM1_0007d00864</name>
</gene>
<evidence type="ECO:0000259" key="8">
    <source>
        <dbReference type="Pfam" id="PF00694"/>
    </source>
</evidence>
<dbReference type="GO" id="GO:0005829">
    <property type="term" value="C:cytosol"/>
    <property type="evidence" value="ECO:0007669"/>
    <property type="project" value="TreeGrafter"/>
</dbReference>
<dbReference type="InterPro" id="IPR001030">
    <property type="entry name" value="Acoase/IPM_deHydtase_lsu_aba"/>
</dbReference>
<dbReference type="Pfam" id="PF00694">
    <property type="entry name" value="Aconitase_C"/>
    <property type="match status" value="1"/>
</dbReference>
<keyword evidence="10" id="KW-1185">Reference proteome</keyword>
<dbReference type="AlphaFoldDB" id="A0A0C9M0B1"/>
<dbReference type="GO" id="GO:0005739">
    <property type="term" value="C:mitochondrion"/>
    <property type="evidence" value="ECO:0007669"/>
    <property type="project" value="TreeGrafter"/>
</dbReference>
<dbReference type="InterPro" id="IPR015932">
    <property type="entry name" value="Aconitase_dom2"/>
</dbReference>
<dbReference type="PANTHER" id="PTHR43160">
    <property type="entry name" value="ACONITATE HYDRATASE B"/>
    <property type="match status" value="1"/>
</dbReference>
<dbReference type="PRINTS" id="PR00415">
    <property type="entry name" value="ACONITASE"/>
</dbReference>
<dbReference type="FunFam" id="3.40.1060.10:FF:000001">
    <property type="entry name" value="Aconitate hydratase, mitochondrial"/>
    <property type="match status" value="1"/>
</dbReference>
<comment type="similarity">
    <text evidence="2">Belongs to the aconitase/IPM isomerase family.</text>
</comment>
<dbReference type="InterPro" id="IPR050926">
    <property type="entry name" value="Aconitase/IPM_isomerase"/>
</dbReference>
<dbReference type="GO" id="GO:0003994">
    <property type="term" value="F:aconitate hydratase activity"/>
    <property type="evidence" value="ECO:0007669"/>
    <property type="project" value="TreeGrafter"/>
</dbReference>
<dbReference type="OrthoDB" id="2224430at2759"/>
<evidence type="ECO:0000256" key="1">
    <source>
        <dbReference type="ARBA" id="ARBA00001966"/>
    </source>
</evidence>
<dbReference type="STRING" id="91626.A0A0C9M0B1"/>
<dbReference type="FunFam" id="3.20.19.10:FF:000002">
    <property type="entry name" value="Aconitate hydratase, mitochondrial"/>
    <property type="match status" value="1"/>
</dbReference>
<evidence type="ECO:0000256" key="5">
    <source>
        <dbReference type="ARBA" id="ARBA00023004"/>
    </source>
</evidence>
<dbReference type="Gene3D" id="3.30.499.10">
    <property type="entry name" value="Aconitase, domain 3"/>
    <property type="match status" value="2"/>
</dbReference>
<accession>A0A0C9M0B1</accession>
<organism evidence="9">
    <name type="scientific">Mucor ambiguus</name>
    <dbReference type="NCBI Taxonomy" id="91626"/>
    <lineage>
        <taxon>Eukaryota</taxon>
        <taxon>Fungi</taxon>
        <taxon>Fungi incertae sedis</taxon>
        <taxon>Mucoromycota</taxon>
        <taxon>Mucoromycotina</taxon>
        <taxon>Mucoromycetes</taxon>
        <taxon>Mucorales</taxon>
        <taxon>Mucorineae</taxon>
        <taxon>Mucoraceae</taxon>
        <taxon>Mucor</taxon>
    </lineage>
</organism>
<proteinExistence type="inferred from homology"/>
<protein>
    <recommendedName>
        <fullName evidence="3">Aconitate hydratase, mitochondrial</fullName>
    </recommendedName>
</protein>
<keyword evidence="4" id="KW-0479">Metal-binding</keyword>
<evidence type="ECO:0000313" key="9">
    <source>
        <dbReference type="EMBL" id="GAN01431.1"/>
    </source>
</evidence>
<keyword evidence="5" id="KW-0408">Iron</keyword>
<reference evidence="9" key="1">
    <citation type="submission" date="2014-09" db="EMBL/GenBank/DDBJ databases">
        <title>Draft genome sequence of an oleaginous Mucoromycotina fungus Mucor ambiguus NBRC6742.</title>
        <authorList>
            <person name="Takeda I."/>
            <person name="Yamane N."/>
            <person name="Morita T."/>
            <person name="Tamano K."/>
            <person name="Machida M."/>
            <person name="Baker S."/>
            <person name="Koike H."/>
        </authorList>
    </citation>
    <scope>NUCLEOTIDE SEQUENCE</scope>
    <source>
        <strain evidence="9">NBRC 6742</strain>
    </source>
</reference>
<dbReference type="GO" id="GO:0046872">
    <property type="term" value="F:metal ion binding"/>
    <property type="evidence" value="ECO:0007669"/>
    <property type="project" value="UniProtKB-KW"/>
</dbReference>
<dbReference type="Proteomes" id="UP000053815">
    <property type="component" value="Unassembled WGS sequence"/>
</dbReference>
<evidence type="ECO:0000256" key="2">
    <source>
        <dbReference type="ARBA" id="ARBA00007185"/>
    </source>
</evidence>
<evidence type="ECO:0000259" key="7">
    <source>
        <dbReference type="Pfam" id="PF00330"/>
    </source>
</evidence>
<evidence type="ECO:0000313" key="10">
    <source>
        <dbReference type="Proteomes" id="UP000053815"/>
    </source>
</evidence>
<dbReference type="FunFam" id="3.30.499.10:FF:000004">
    <property type="entry name" value="Aconitate hydratase, mitochondrial"/>
    <property type="match status" value="1"/>
</dbReference>
<keyword evidence="6" id="KW-0411">Iron-sulfur</keyword>
<dbReference type="InterPro" id="IPR000573">
    <property type="entry name" value="AconitaseA/IPMdHydase_ssu_swvl"/>
</dbReference>
<evidence type="ECO:0000256" key="4">
    <source>
        <dbReference type="ARBA" id="ARBA00022723"/>
    </source>
</evidence>
<dbReference type="Gene3D" id="3.40.1060.10">
    <property type="entry name" value="Aconitase, Domain 2"/>
    <property type="match status" value="1"/>
</dbReference>
<dbReference type="InterPro" id="IPR015928">
    <property type="entry name" value="Aconitase/3IPM_dehydase_swvl"/>
</dbReference>
<evidence type="ECO:0000256" key="6">
    <source>
        <dbReference type="ARBA" id="ARBA00023014"/>
    </source>
</evidence>
<dbReference type="SUPFAM" id="SSF52016">
    <property type="entry name" value="LeuD/IlvD-like"/>
    <property type="match status" value="1"/>
</dbReference>
<dbReference type="Gene3D" id="3.20.19.10">
    <property type="entry name" value="Aconitase, domain 4"/>
    <property type="match status" value="1"/>
</dbReference>
<dbReference type="Pfam" id="PF00330">
    <property type="entry name" value="Aconitase"/>
    <property type="match status" value="1"/>
</dbReference>